<comment type="function">
    <text evidence="5">Part of the twin-arginine translocation (Tat) system that transports large folded proteins containing a characteristic twin-arginine motif in their signal peptide across membranes.</text>
</comment>
<evidence type="ECO:0000256" key="2">
    <source>
        <dbReference type="ARBA" id="ARBA00022692"/>
    </source>
</evidence>
<proteinExistence type="inferred from homology"/>
<keyword evidence="2 5" id="KW-0812">Transmembrane</keyword>
<keyword evidence="5" id="KW-0813">Transport</keyword>
<keyword evidence="4 5" id="KW-0472">Membrane</keyword>
<dbReference type="EMBL" id="JBHSNC010000055">
    <property type="protein sequence ID" value="MFC5531577.1"/>
    <property type="molecule type" value="Genomic_DNA"/>
</dbReference>
<keyword evidence="5" id="KW-0811">Translocation</keyword>
<organism evidence="6 7">
    <name type="scientific">Cohnella yongneupensis</name>
    <dbReference type="NCBI Taxonomy" id="425006"/>
    <lineage>
        <taxon>Bacteria</taxon>
        <taxon>Bacillati</taxon>
        <taxon>Bacillota</taxon>
        <taxon>Bacilli</taxon>
        <taxon>Bacillales</taxon>
        <taxon>Paenibacillaceae</taxon>
        <taxon>Cohnella</taxon>
    </lineage>
</organism>
<dbReference type="HAMAP" id="MF_00902">
    <property type="entry name" value="TatC"/>
    <property type="match status" value="1"/>
</dbReference>
<sequence length="259" mass="29313">MNQTPEAQRDDEWMPITDHLGELRKRIIYILVVFVLGLVGGLFGAKPAFDYFVAAAPVDNLDLHVFSPWDAIGLYMKFAILISLIVALPFAIFQLWSFVKPALGRQEQKATLRYVPGALFMFLLGLSFAYYVVFPMAYLFTAKVTKSMGLSETYGVTQYFDFLFNILLPISLLFELPLVILFLTRIGILNPFLLVKMRRVAWFIMAFIGVTITPPDAISDLLVAIPLILLYELSVLLSRAAYRKRIAAREAREAKLSES</sequence>
<feature type="transmembrane region" description="Helical" evidence="5">
    <location>
        <begin position="224"/>
        <end position="242"/>
    </location>
</feature>
<protein>
    <recommendedName>
        <fullName evidence="5">Sec-independent protein translocase protein TatC</fullName>
    </recommendedName>
</protein>
<keyword evidence="5" id="KW-0653">Protein transport</keyword>
<accession>A0ABW0R5L8</accession>
<name>A0ABW0R5L8_9BACL</name>
<dbReference type="PANTHER" id="PTHR30371">
    <property type="entry name" value="SEC-INDEPENDENT PROTEIN TRANSLOCASE PROTEIN TATC"/>
    <property type="match status" value="1"/>
</dbReference>
<dbReference type="PRINTS" id="PR01840">
    <property type="entry name" value="TATCFAMILY"/>
</dbReference>
<evidence type="ECO:0000256" key="1">
    <source>
        <dbReference type="ARBA" id="ARBA00004141"/>
    </source>
</evidence>
<reference evidence="7" key="1">
    <citation type="journal article" date="2019" name="Int. J. Syst. Evol. Microbiol.">
        <title>The Global Catalogue of Microorganisms (GCM) 10K type strain sequencing project: providing services to taxonomists for standard genome sequencing and annotation.</title>
        <authorList>
            <consortium name="The Broad Institute Genomics Platform"/>
            <consortium name="The Broad Institute Genome Sequencing Center for Infectious Disease"/>
            <person name="Wu L."/>
            <person name="Ma J."/>
        </authorList>
    </citation>
    <scope>NUCLEOTIDE SEQUENCE [LARGE SCALE GENOMIC DNA]</scope>
    <source>
        <strain evidence="7">CGMCC 1.18578</strain>
    </source>
</reference>
<evidence type="ECO:0000313" key="6">
    <source>
        <dbReference type="EMBL" id="MFC5531577.1"/>
    </source>
</evidence>
<keyword evidence="5" id="KW-1003">Cell membrane</keyword>
<keyword evidence="3 5" id="KW-1133">Transmembrane helix</keyword>
<keyword evidence="7" id="KW-1185">Reference proteome</keyword>
<feature type="transmembrane region" description="Helical" evidence="5">
    <location>
        <begin position="119"/>
        <end position="142"/>
    </location>
</feature>
<comment type="similarity">
    <text evidence="5">Belongs to the TatC family.</text>
</comment>
<feature type="transmembrane region" description="Helical" evidence="5">
    <location>
        <begin position="162"/>
        <end position="188"/>
    </location>
</feature>
<evidence type="ECO:0000256" key="4">
    <source>
        <dbReference type="ARBA" id="ARBA00023136"/>
    </source>
</evidence>
<dbReference type="PROSITE" id="PS01218">
    <property type="entry name" value="TATC"/>
    <property type="match status" value="1"/>
</dbReference>
<comment type="subcellular location">
    <subcellularLocation>
        <location evidence="5">Cell membrane</location>
        <topology evidence="5">Multi-pass membrane protein</topology>
    </subcellularLocation>
    <subcellularLocation>
        <location evidence="1">Membrane</location>
        <topology evidence="1">Multi-pass membrane protein</topology>
    </subcellularLocation>
</comment>
<evidence type="ECO:0000256" key="5">
    <source>
        <dbReference type="HAMAP-Rule" id="MF_00902"/>
    </source>
</evidence>
<dbReference type="InterPro" id="IPR002033">
    <property type="entry name" value="TatC"/>
</dbReference>
<dbReference type="Proteomes" id="UP001596108">
    <property type="component" value="Unassembled WGS sequence"/>
</dbReference>
<dbReference type="Pfam" id="PF00902">
    <property type="entry name" value="TatC"/>
    <property type="match status" value="1"/>
</dbReference>
<dbReference type="PANTHER" id="PTHR30371:SF0">
    <property type="entry name" value="SEC-INDEPENDENT PROTEIN TRANSLOCASE PROTEIN TATC, CHLOROPLASTIC-RELATED"/>
    <property type="match status" value="1"/>
</dbReference>
<comment type="caution">
    <text evidence="6">The sequence shown here is derived from an EMBL/GenBank/DDBJ whole genome shotgun (WGS) entry which is preliminary data.</text>
</comment>
<evidence type="ECO:0000256" key="3">
    <source>
        <dbReference type="ARBA" id="ARBA00022989"/>
    </source>
</evidence>
<dbReference type="InterPro" id="IPR019820">
    <property type="entry name" value="Sec-indep_translocase_CS"/>
</dbReference>
<comment type="subunit">
    <text evidence="5">Forms a complex with TatA.</text>
</comment>
<feature type="transmembrane region" description="Helical" evidence="5">
    <location>
        <begin position="78"/>
        <end position="99"/>
    </location>
</feature>
<gene>
    <name evidence="5 6" type="primary">tatC</name>
    <name evidence="6" type="ORF">ACFPQ4_19325</name>
</gene>
<evidence type="ECO:0000313" key="7">
    <source>
        <dbReference type="Proteomes" id="UP001596108"/>
    </source>
</evidence>
<feature type="transmembrane region" description="Helical" evidence="5">
    <location>
        <begin position="200"/>
        <end position="218"/>
    </location>
</feature>
<feature type="transmembrane region" description="Helical" evidence="5">
    <location>
        <begin position="27"/>
        <end position="45"/>
    </location>
</feature>
<dbReference type="RefSeq" id="WP_378113538.1">
    <property type="nucleotide sequence ID" value="NZ_JBHSNC010000055.1"/>
</dbReference>
<dbReference type="NCBIfam" id="TIGR00945">
    <property type="entry name" value="tatC"/>
    <property type="match status" value="1"/>
</dbReference>